<evidence type="ECO:0008006" key="13">
    <source>
        <dbReference type="Google" id="ProtNLM"/>
    </source>
</evidence>
<dbReference type="CDD" id="cd08662">
    <property type="entry name" value="M13"/>
    <property type="match status" value="1"/>
</dbReference>
<dbReference type="InterPro" id="IPR042089">
    <property type="entry name" value="Peptidase_M13_dom_2"/>
</dbReference>
<dbReference type="InterPro" id="IPR018497">
    <property type="entry name" value="Peptidase_M13_C"/>
</dbReference>
<dbReference type="InterPro" id="IPR000718">
    <property type="entry name" value="Peptidase_M13"/>
</dbReference>
<dbReference type="GO" id="GO:0046872">
    <property type="term" value="F:metal ion binding"/>
    <property type="evidence" value="ECO:0007669"/>
    <property type="project" value="UniProtKB-KW"/>
</dbReference>
<dbReference type="GO" id="GO:0004222">
    <property type="term" value="F:metalloendopeptidase activity"/>
    <property type="evidence" value="ECO:0007669"/>
    <property type="project" value="InterPro"/>
</dbReference>
<dbReference type="GO" id="GO:0016485">
    <property type="term" value="P:protein processing"/>
    <property type="evidence" value="ECO:0007669"/>
    <property type="project" value="TreeGrafter"/>
</dbReference>
<evidence type="ECO:0000256" key="8">
    <source>
        <dbReference type="ARBA" id="ARBA00023049"/>
    </source>
</evidence>
<evidence type="ECO:0000256" key="7">
    <source>
        <dbReference type="ARBA" id="ARBA00022833"/>
    </source>
</evidence>
<gene>
    <name evidence="11" type="primary">106096220</name>
</gene>
<organism evidence="11 12">
    <name type="scientific">Stomoxys calcitrans</name>
    <name type="common">Stable fly</name>
    <name type="synonym">Conops calcitrans</name>
    <dbReference type="NCBI Taxonomy" id="35570"/>
    <lineage>
        <taxon>Eukaryota</taxon>
        <taxon>Metazoa</taxon>
        <taxon>Ecdysozoa</taxon>
        <taxon>Arthropoda</taxon>
        <taxon>Hexapoda</taxon>
        <taxon>Insecta</taxon>
        <taxon>Pterygota</taxon>
        <taxon>Neoptera</taxon>
        <taxon>Endopterygota</taxon>
        <taxon>Diptera</taxon>
        <taxon>Brachycera</taxon>
        <taxon>Muscomorpha</taxon>
        <taxon>Muscoidea</taxon>
        <taxon>Muscidae</taxon>
        <taxon>Stomoxys</taxon>
    </lineage>
</organism>
<evidence type="ECO:0000256" key="6">
    <source>
        <dbReference type="ARBA" id="ARBA00022801"/>
    </source>
</evidence>
<dbReference type="Gene3D" id="1.10.1380.10">
    <property type="entry name" value="Neutral endopeptidase , domain2"/>
    <property type="match status" value="1"/>
</dbReference>
<dbReference type="AlphaFoldDB" id="A0A1I8P115"/>
<evidence type="ECO:0000313" key="11">
    <source>
        <dbReference type="EnsemblMetazoa" id="SCAU003839-PA"/>
    </source>
</evidence>
<dbReference type="Pfam" id="PF01431">
    <property type="entry name" value="Peptidase_M13"/>
    <property type="match status" value="1"/>
</dbReference>
<comment type="subcellular location">
    <subcellularLocation>
        <location evidence="2">Cell membrane</location>
        <topology evidence="2">Single-pass type II membrane protein</topology>
    </subcellularLocation>
</comment>
<dbReference type="PROSITE" id="PS51885">
    <property type="entry name" value="NEPRILYSIN"/>
    <property type="match status" value="1"/>
</dbReference>
<keyword evidence="8" id="KW-0482">Metalloprotease</keyword>
<keyword evidence="4" id="KW-0645">Protease</keyword>
<dbReference type="VEuPathDB" id="VectorBase:SCAU003839"/>
<dbReference type="PANTHER" id="PTHR11733">
    <property type="entry name" value="ZINC METALLOPROTEASE FAMILY M13 NEPRILYSIN-RELATED"/>
    <property type="match status" value="1"/>
</dbReference>
<sequence>MRLKNINYSANVLSAIVVIFQVLLPTAWTLPTNAEFESPYGEEMLKRSKAAEIKSFMDISHDPCHDFYNFACGKWPRINAAQLFGDYSTDRFHELSKGLKRKIHKLLTDKKNGSEIEDKLKDFYVSCLKAQYNETHYLEALRAAYRQFGEFSYFKQKEGGNATTTTATPLAFEWPKVVAQILKVYGKSMILSVDVLEDFKDTNRTMVYLGTPTFDLTQMAVNIMHRLQEVKIYANLNKYLGIPLEAAKKISKDLMAFEKSLSEGATDMREGKTMNELLTLGSVNDLKEEYRELFNVREFLEEALNTTQLPEQIYVYDKSYLDNLLQVLPATPAHVIEDYVLWLFVDEYFLNGKEEQPQKWCTDKSKKYFGRFIDHAIYQQYRSLDYEKEVYDLWQEIMAVFRDYLSGDRYHWISNATREHALKKLERMNLTINSYENENFDSYFKQLKIDASSYVANIQAVLRRNEALRINKLEKHPHGIEDDQVLSFTPAYNTFSNSIKIPVAVLQPYRVWHPLYPRAIKYATLGFLLAHEMIHGFDDEGRNYDAHGNTHNWWDEKSTYEFESRRRCFQAQYHNYTYAGNLLPDSISQTENIADNAAVKIAYAAYLRWLEQEKQKNYDIEKSESFATLDYNNRELFFLSYAQLWCEDVQTLFKSLLALNDIHAPSMYRVIGSLANFHDFSWIFKCDMDAERPMNPSVKCELY</sequence>
<evidence type="ECO:0000259" key="10">
    <source>
        <dbReference type="Pfam" id="PF05649"/>
    </source>
</evidence>
<dbReference type="InterPro" id="IPR008753">
    <property type="entry name" value="Peptidase_M13_N"/>
</dbReference>
<evidence type="ECO:0000259" key="9">
    <source>
        <dbReference type="Pfam" id="PF01431"/>
    </source>
</evidence>
<proteinExistence type="inferred from homology"/>
<reference evidence="11" key="1">
    <citation type="submission" date="2020-05" db="UniProtKB">
        <authorList>
            <consortium name="EnsemblMetazoa"/>
        </authorList>
    </citation>
    <scope>IDENTIFICATION</scope>
    <source>
        <strain evidence="11">USDA</strain>
    </source>
</reference>
<feature type="domain" description="Peptidase M13 N-terminal" evidence="10">
    <location>
        <begin position="63"/>
        <end position="433"/>
    </location>
</feature>
<keyword evidence="12" id="KW-1185">Reference proteome</keyword>
<keyword evidence="7" id="KW-0862">Zinc</keyword>
<comment type="similarity">
    <text evidence="3">Belongs to the peptidase M13 family.</text>
</comment>
<keyword evidence="5" id="KW-0479">Metal-binding</keyword>
<feature type="domain" description="Peptidase M13 C-terminal" evidence="9">
    <location>
        <begin position="492"/>
        <end position="701"/>
    </location>
</feature>
<accession>A0A1I8P115</accession>
<evidence type="ECO:0000256" key="3">
    <source>
        <dbReference type="ARBA" id="ARBA00007357"/>
    </source>
</evidence>
<dbReference type="KEGG" id="scac:106096220"/>
<evidence type="ECO:0000256" key="2">
    <source>
        <dbReference type="ARBA" id="ARBA00004401"/>
    </source>
</evidence>
<dbReference type="Pfam" id="PF05649">
    <property type="entry name" value="Peptidase_M13_N"/>
    <property type="match status" value="1"/>
</dbReference>
<evidence type="ECO:0000256" key="5">
    <source>
        <dbReference type="ARBA" id="ARBA00022723"/>
    </source>
</evidence>
<dbReference type="GO" id="GO:0005886">
    <property type="term" value="C:plasma membrane"/>
    <property type="evidence" value="ECO:0007669"/>
    <property type="project" value="UniProtKB-SubCell"/>
</dbReference>
<name>A0A1I8P115_STOCA</name>
<dbReference type="OrthoDB" id="6475849at2759"/>
<dbReference type="Gene3D" id="3.40.390.10">
    <property type="entry name" value="Collagenase (Catalytic Domain)"/>
    <property type="match status" value="1"/>
</dbReference>
<protein>
    <recommendedName>
        <fullName evidence="13">Peptidase M13 N-terminal domain-containing protein</fullName>
    </recommendedName>
</protein>
<dbReference type="EnsemblMetazoa" id="SCAU003839-RA">
    <property type="protein sequence ID" value="SCAU003839-PA"/>
    <property type="gene ID" value="SCAU003839"/>
</dbReference>
<evidence type="ECO:0000256" key="4">
    <source>
        <dbReference type="ARBA" id="ARBA00022670"/>
    </source>
</evidence>
<dbReference type="Proteomes" id="UP000095300">
    <property type="component" value="Unassembled WGS sequence"/>
</dbReference>
<dbReference type="SUPFAM" id="SSF55486">
    <property type="entry name" value="Metalloproteases ('zincins'), catalytic domain"/>
    <property type="match status" value="1"/>
</dbReference>
<evidence type="ECO:0000256" key="1">
    <source>
        <dbReference type="ARBA" id="ARBA00001947"/>
    </source>
</evidence>
<keyword evidence="6" id="KW-0378">Hydrolase</keyword>
<comment type="cofactor">
    <cofactor evidence="1">
        <name>Zn(2+)</name>
        <dbReference type="ChEBI" id="CHEBI:29105"/>
    </cofactor>
</comment>
<evidence type="ECO:0000313" key="12">
    <source>
        <dbReference type="Proteomes" id="UP000095300"/>
    </source>
</evidence>
<dbReference type="PANTHER" id="PTHR11733:SF238">
    <property type="entry name" value="FI07649P-RELATED"/>
    <property type="match status" value="1"/>
</dbReference>
<dbReference type="InterPro" id="IPR024079">
    <property type="entry name" value="MetalloPept_cat_dom_sf"/>
</dbReference>